<dbReference type="InterPro" id="IPR019627">
    <property type="entry name" value="YAcAr"/>
</dbReference>
<evidence type="ECO:0000313" key="3">
    <source>
        <dbReference type="Proteomes" id="UP000283469"/>
    </source>
</evidence>
<proteinExistence type="predicted"/>
<feature type="domain" description="YspA cpYpsA-related SLOG" evidence="1">
    <location>
        <begin position="204"/>
        <end position="265"/>
    </location>
</feature>
<dbReference type="OrthoDB" id="7854101at2"/>
<gene>
    <name evidence="2" type="ORF">D0Z70_14490</name>
</gene>
<dbReference type="Proteomes" id="UP000283469">
    <property type="component" value="Unassembled WGS sequence"/>
</dbReference>
<evidence type="ECO:0000259" key="1">
    <source>
        <dbReference type="Pfam" id="PF10686"/>
    </source>
</evidence>
<organism evidence="2 3">
    <name type="scientific">Sphingobium terrigena</name>
    <dbReference type="NCBI Taxonomy" id="2304063"/>
    <lineage>
        <taxon>Bacteria</taxon>
        <taxon>Pseudomonadati</taxon>
        <taxon>Pseudomonadota</taxon>
        <taxon>Alphaproteobacteria</taxon>
        <taxon>Sphingomonadales</taxon>
        <taxon>Sphingomonadaceae</taxon>
        <taxon>Sphingobium</taxon>
    </lineage>
</organism>
<protein>
    <submittedName>
        <fullName evidence="2">DUF2493 domain-containing protein</fullName>
    </submittedName>
</protein>
<evidence type="ECO:0000313" key="2">
    <source>
        <dbReference type="EMBL" id="RJG53973.1"/>
    </source>
</evidence>
<keyword evidence="3" id="KW-1185">Reference proteome</keyword>
<reference evidence="2 3" key="1">
    <citation type="submission" date="2018-08" db="EMBL/GenBank/DDBJ databases">
        <title>Sphingobium sp. EO9.</title>
        <authorList>
            <person name="Park Y."/>
            <person name="Kim K.H."/>
            <person name="Jeon C.O."/>
        </authorList>
    </citation>
    <scope>NUCLEOTIDE SEQUENCE [LARGE SCALE GENOMIC DNA]</scope>
    <source>
        <strain evidence="2 3">EO9</strain>
    </source>
</reference>
<comment type="caution">
    <text evidence="2">The sequence shown here is derived from an EMBL/GenBank/DDBJ whole genome shotgun (WGS) entry which is preliminary data.</text>
</comment>
<sequence>MTRHEPVRSVDRFADLKQLYAEMTATPEFQAAFGDPMPLSIVEPGEEPGEHGMPEELAAQADSAGVIATIFDLFTATRLEPLAAEIAWGFVNSFHFVAGKLERREDSLAVEIGELARRPDMSEVYNRELEEKQLLCQSTAEQRVAIETMRDYAAEMYRAMSGWPWSPARGSRASRISTASQIAAIDFLRARQLDVRDRHNPQGPIVVFSGPAIWHDVDLLWERLDLVKEHIPHMVLMTTAQRAGADLIAEKWAASRKVQTVRFNLLGSGMKAAFARNRKLRDLRPVMAVLCEGSGVQANLYEELAGAGVPIHAFRKSDQAADKGMPARRFPDARRTARAERRRAAAAAV</sequence>
<name>A0A418YR01_9SPHN</name>
<dbReference type="RefSeq" id="WP_119747609.1">
    <property type="nucleotide sequence ID" value="NZ_QVRA01000012.1"/>
</dbReference>
<dbReference type="AlphaFoldDB" id="A0A418YR01"/>
<accession>A0A418YR01</accession>
<dbReference type="EMBL" id="QVRA01000012">
    <property type="protein sequence ID" value="RJG53973.1"/>
    <property type="molecule type" value="Genomic_DNA"/>
</dbReference>
<dbReference type="Pfam" id="PF10686">
    <property type="entry name" value="YAcAr"/>
    <property type="match status" value="1"/>
</dbReference>